<protein>
    <submittedName>
        <fullName evidence="2">Uncharacterized protein</fullName>
    </submittedName>
</protein>
<accession>A0AAV9ERF9</accession>
<evidence type="ECO:0000313" key="2">
    <source>
        <dbReference type="EMBL" id="KAK1314783.1"/>
    </source>
</evidence>
<proteinExistence type="predicted"/>
<dbReference type="Proteomes" id="UP001180020">
    <property type="component" value="Unassembled WGS sequence"/>
</dbReference>
<comment type="caution">
    <text evidence="2">The sequence shown here is derived from an EMBL/GenBank/DDBJ whole genome shotgun (WGS) entry which is preliminary data.</text>
</comment>
<keyword evidence="1" id="KW-1133">Transmembrane helix</keyword>
<name>A0AAV9ERF9_ACOCL</name>
<dbReference type="AlphaFoldDB" id="A0AAV9ERF9"/>
<reference evidence="2" key="2">
    <citation type="submission" date="2023-06" db="EMBL/GenBank/DDBJ databases">
        <authorList>
            <person name="Ma L."/>
            <person name="Liu K.-W."/>
            <person name="Li Z."/>
            <person name="Hsiao Y.-Y."/>
            <person name="Qi Y."/>
            <person name="Fu T."/>
            <person name="Tang G."/>
            <person name="Zhang D."/>
            <person name="Sun W.-H."/>
            <person name="Liu D.-K."/>
            <person name="Li Y."/>
            <person name="Chen G.-Z."/>
            <person name="Liu X.-D."/>
            <person name="Liao X.-Y."/>
            <person name="Jiang Y.-T."/>
            <person name="Yu X."/>
            <person name="Hao Y."/>
            <person name="Huang J."/>
            <person name="Zhao X.-W."/>
            <person name="Ke S."/>
            <person name="Chen Y.-Y."/>
            <person name="Wu W.-L."/>
            <person name="Hsu J.-L."/>
            <person name="Lin Y.-F."/>
            <person name="Huang M.-D."/>
            <person name="Li C.-Y."/>
            <person name="Huang L."/>
            <person name="Wang Z.-W."/>
            <person name="Zhao X."/>
            <person name="Zhong W.-Y."/>
            <person name="Peng D.-H."/>
            <person name="Ahmad S."/>
            <person name="Lan S."/>
            <person name="Zhang J.-S."/>
            <person name="Tsai W.-C."/>
            <person name="Van De Peer Y."/>
            <person name="Liu Z.-J."/>
        </authorList>
    </citation>
    <scope>NUCLEOTIDE SEQUENCE</scope>
    <source>
        <strain evidence="2">CP</strain>
        <tissue evidence="2">Leaves</tissue>
    </source>
</reference>
<reference evidence="2" key="1">
    <citation type="journal article" date="2023" name="Nat. Commun.">
        <title>Diploid and tetraploid genomes of Acorus and the evolution of monocots.</title>
        <authorList>
            <person name="Ma L."/>
            <person name="Liu K.W."/>
            <person name="Li Z."/>
            <person name="Hsiao Y.Y."/>
            <person name="Qi Y."/>
            <person name="Fu T."/>
            <person name="Tang G.D."/>
            <person name="Zhang D."/>
            <person name="Sun W.H."/>
            <person name="Liu D.K."/>
            <person name="Li Y."/>
            <person name="Chen G.Z."/>
            <person name="Liu X.D."/>
            <person name="Liao X.Y."/>
            <person name="Jiang Y.T."/>
            <person name="Yu X."/>
            <person name="Hao Y."/>
            <person name="Huang J."/>
            <person name="Zhao X.W."/>
            <person name="Ke S."/>
            <person name="Chen Y.Y."/>
            <person name="Wu W.L."/>
            <person name="Hsu J.L."/>
            <person name="Lin Y.F."/>
            <person name="Huang M.D."/>
            <person name="Li C.Y."/>
            <person name="Huang L."/>
            <person name="Wang Z.W."/>
            <person name="Zhao X."/>
            <person name="Zhong W.Y."/>
            <person name="Peng D.H."/>
            <person name="Ahmad S."/>
            <person name="Lan S."/>
            <person name="Zhang J.S."/>
            <person name="Tsai W.C."/>
            <person name="Van de Peer Y."/>
            <person name="Liu Z.J."/>
        </authorList>
    </citation>
    <scope>NUCLEOTIDE SEQUENCE</scope>
    <source>
        <strain evidence="2">CP</strain>
    </source>
</reference>
<feature type="transmembrane region" description="Helical" evidence="1">
    <location>
        <begin position="62"/>
        <end position="81"/>
    </location>
</feature>
<evidence type="ECO:0000313" key="3">
    <source>
        <dbReference type="Proteomes" id="UP001180020"/>
    </source>
</evidence>
<keyword evidence="3" id="KW-1185">Reference proteome</keyword>
<evidence type="ECO:0000256" key="1">
    <source>
        <dbReference type="SAM" id="Phobius"/>
    </source>
</evidence>
<dbReference type="EMBL" id="JAUJYO010000006">
    <property type="protein sequence ID" value="KAK1314783.1"/>
    <property type="molecule type" value="Genomic_DNA"/>
</dbReference>
<organism evidence="2 3">
    <name type="scientific">Acorus calamus</name>
    <name type="common">Sweet flag</name>
    <dbReference type="NCBI Taxonomy" id="4465"/>
    <lineage>
        <taxon>Eukaryota</taxon>
        <taxon>Viridiplantae</taxon>
        <taxon>Streptophyta</taxon>
        <taxon>Embryophyta</taxon>
        <taxon>Tracheophyta</taxon>
        <taxon>Spermatophyta</taxon>
        <taxon>Magnoliopsida</taxon>
        <taxon>Liliopsida</taxon>
        <taxon>Acoraceae</taxon>
        <taxon>Acorus</taxon>
    </lineage>
</organism>
<keyword evidence="1" id="KW-0472">Membrane</keyword>
<keyword evidence="1" id="KW-0812">Transmembrane</keyword>
<sequence>MRKFVEDLVAIQGKFLIHTTYGDTVFSTDHNYFVMQGVVQNLNTNWILNTPILGLNYTEVRLYLVSLPSFDLMFLGLYIILD</sequence>
<gene>
    <name evidence="2" type="ORF">QJS10_CPA06g00244</name>
</gene>